<accession>A0ABD2BHL3</accession>
<dbReference type="AlphaFoldDB" id="A0ABD2BHL3"/>
<reference evidence="1 2" key="1">
    <citation type="journal article" date="2024" name="Ann. Entomol. Soc. Am.">
        <title>Genomic analyses of the southern and eastern yellowjacket wasps (Hymenoptera: Vespidae) reveal evolutionary signatures of social life.</title>
        <authorList>
            <person name="Catto M.A."/>
            <person name="Caine P.B."/>
            <person name="Orr S.E."/>
            <person name="Hunt B.G."/>
            <person name="Goodisman M.A.D."/>
        </authorList>
    </citation>
    <scope>NUCLEOTIDE SEQUENCE [LARGE SCALE GENOMIC DNA]</scope>
    <source>
        <strain evidence="1">232</strain>
        <tissue evidence="1">Head and thorax</tissue>
    </source>
</reference>
<protein>
    <submittedName>
        <fullName evidence="1">PiggyBac transposable element-derived protein 4-like</fullName>
    </submittedName>
</protein>
<sequence length="83" mass="9867">MEREGKMPIGRGFISKDETRSSTSLREFSAFKLAKLYLHRRNIIIDNVFTSNQLQSNYLDKKQFLLGQYGQKRVTETHKRMQR</sequence>
<proteinExistence type="predicted"/>
<keyword evidence="2" id="KW-1185">Reference proteome</keyword>
<name>A0ABD2BHL3_VESMC</name>
<organism evidence="1 2">
    <name type="scientific">Vespula maculifrons</name>
    <name type="common">Eastern yellow jacket</name>
    <name type="synonym">Wasp</name>
    <dbReference type="NCBI Taxonomy" id="7453"/>
    <lineage>
        <taxon>Eukaryota</taxon>
        <taxon>Metazoa</taxon>
        <taxon>Ecdysozoa</taxon>
        <taxon>Arthropoda</taxon>
        <taxon>Hexapoda</taxon>
        <taxon>Insecta</taxon>
        <taxon>Pterygota</taxon>
        <taxon>Neoptera</taxon>
        <taxon>Endopterygota</taxon>
        <taxon>Hymenoptera</taxon>
        <taxon>Apocrita</taxon>
        <taxon>Aculeata</taxon>
        <taxon>Vespoidea</taxon>
        <taxon>Vespidae</taxon>
        <taxon>Vespinae</taxon>
        <taxon>Vespula</taxon>
    </lineage>
</organism>
<evidence type="ECO:0000313" key="2">
    <source>
        <dbReference type="Proteomes" id="UP001607303"/>
    </source>
</evidence>
<dbReference type="EMBL" id="JAYRBN010000075">
    <property type="protein sequence ID" value="KAL2732249.1"/>
    <property type="molecule type" value="Genomic_DNA"/>
</dbReference>
<gene>
    <name evidence="1" type="ORF">V1477_014490</name>
</gene>
<evidence type="ECO:0000313" key="1">
    <source>
        <dbReference type="EMBL" id="KAL2732249.1"/>
    </source>
</evidence>
<comment type="caution">
    <text evidence="1">The sequence shown here is derived from an EMBL/GenBank/DDBJ whole genome shotgun (WGS) entry which is preliminary data.</text>
</comment>
<dbReference type="Proteomes" id="UP001607303">
    <property type="component" value="Unassembled WGS sequence"/>
</dbReference>